<dbReference type="EC" id="7.1.1.2" evidence="3 16"/>
<dbReference type="PANTHER" id="PTHR43507">
    <property type="entry name" value="NADH-UBIQUINONE OXIDOREDUCTASE CHAIN 4"/>
    <property type="match status" value="1"/>
</dbReference>
<evidence type="ECO:0000256" key="10">
    <source>
        <dbReference type="ARBA" id="ARBA00022989"/>
    </source>
</evidence>
<feature type="transmembrane region" description="Helical" evidence="16">
    <location>
        <begin position="248"/>
        <end position="272"/>
    </location>
</feature>
<evidence type="ECO:0000256" key="14">
    <source>
        <dbReference type="ARBA" id="ARBA00023136"/>
    </source>
</evidence>
<keyword evidence="5 16" id="KW-0813">Transport</keyword>
<evidence type="ECO:0000256" key="2">
    <source>
        <dbReference type="ARBA" id="ARBA00009025"/>
    </source>
</evidence>
<evidence type="ECO:0000256" key="8">
    <source>
        <dbReference type="ARBA" id="ARBA00022967"/>
    </source>
</evidence>
<evidence type="ECO:0000313" key="18">
    <source>
        <dbReference type="EMBL" id="XDJ13608.1"/>
    </source>
</evidence>
<name>A0AB39CCE2_9BIVA</name>
<proteinExistence type="inferred from homology"/>
<feature type="transmembrane region" description="Helical" evidence="16">
    <location>
        <begin position="338"/>
        <end position="363"/>
    </location>
</feature>
<feature type="transmembrane region" description="Helical" evidence="16">
    <location>
        <begin position="92"/>
        <end position="108"/>
    </location>
</feature>
<dbReference type="AlphaFoldDB" id="A0AB39CCE2"/>
<dbReference type="GO" id="GO:0031966">
    <property type="term" value="C:mitochondrial membrane"/>
    <property type="evidence" value="ECO:0007669"/>
    <property type="project" value="UniProtKB-SubCell"/>
</dbReference>
<evidence type="ECO:0000256" key="15">
    <source>
        <dbReference type="ARBA" id="ARBA00049551"/>
    </source>
</evidence>
<comment type="catalytic activity">
    <reaction evidence="15 16">
        <text>a ubiquinone + NADH + 5 H(+)(in) = a ubiquinol + NAD(+) + 4 H(+)(out)</text>
        <dbReference type="Rhea" id="RHEA:29091"/>
        <dbReference type="Rhea" id="RHEA-COMP:9565"/>
        <dbReference type="Rhea" id="RHEA-COMP:9566"/>
        <dbReference type="ChEBI" id="CHEBI:15378"/>
        <dbReference type="ChEBI" id="CHEBI:16389"/>
        <dbReference type="ChEBI" id="CHEBI:17976"/>
        <dbReference type="ChEBI" id="CHEBI:57540"/>
        <dbReference type="ChEBI" id="CHEBI:57945"/>
        <dbReference type="EC" id="7.1.1.2"/>
    </reaction>
</comment>
<dbReference type="GO" id="GO:0003954">
    <property type="term" value="F:NADH dehydrogenase activity"/>
    <property type="evidence" value="ECO:0007669"/>
    <property type="project" value="TreeGrafter"/>
</dbReference>
<evidence type="ECO:0000256" key="13">
    <source>
        <dbReference type="ARBA" id="ARBA00023128"/>
    </source>
</evidence>
<evidence type="ECO:0000256" key="7">
    <source>
        <dbReference type="ARBA" id="ARBA00022692"/>
    </source>
</evidence>
<feature type="transmembrane region" description="Helical" evidence="16">
    <location>
        <begin position="375"/>
        <end position="406"/>
    </location>
</feature>
<dbReference type="InterPro" id="IPR003918">
    <property type="entry name" value="NADH_UbQ_OxRdtase"/>
</dbReference>
<dbReference type="GO" id="GO:0008137">
    <property type="term" value="F:NADH dehydrogenase (ubiquinone) activity"/>
    <property type="evidence" value="ECO:0007669"/>
    <property type="project" value="UniProtKB-UniRule"/>
</dbReference>
<keyword evidence="14 16" id="KW-0472">Membrane</keyword>
<dbReference type="Pfam" id="PF00361">
    <property type="entry name" value="Proton_antipo_M"/>
    <property type="match status" value="1"/>
</dbReference>
<dbReference type="InterPro" id="IPR001750">
    <property type="entry name" value="ND/Mrp_TM"/>
</dbReference>
<feature type="transmembrane region" description="Helical" evidence="16">
    <location>
        <begin position="186"/>
        <end position="210"/>
    </location>
</feature>
<feature type="transmembrane region" description="Helical" evidence="16">
    <location>
        <begin position="306"/>
        <end position="326"/>
    </location>
</feature>
<evidence type="ECO:0000256" key="12">
    <source>
        <dbReference type="ARBA" id="ARBA00023075"/>
    </source>
</evidence>
<feature type="transmembrane region" description="Helical" evidence="16">
    <location>
        <begin position="114"/>
        <end position="133"/>
    </location>
</feature>
<feature type="transmembrane region" description="Helical" evidence="16">
    <location>
        <begin position="57"/>
        <end position="80"/>
    </location>
</feature>
<keyword evidence="11 16" id="KW-0520">NAD</keyword>
<evidence type="ECO:0000256" key="3">
    <source>
        <dbReference type="ARBA" id="ARBA00012944"/>
    </source>
</evidence>
<organism evidence="18">
    <name type="scientific">Thyasira tokunagai</name>
    <dbReference type="NCBI Taxonomy" id="3055801"/>
    <lineage>
        <taxon>Eukaryota</taxon>
        <taxon>Metazoa</taxon>
        <taxon>Spiralia</taxon>
        <taxon>Lophotrochozoa</taxon>
        <taxon>Mollusca</taxon>
        <taxon>Bivalvia</taxon>
        <taxon>Autobranchia</taxon>
        <taxon>Heteroconchia</taxon>
        <taxon>Euheterodonta</taxon>
        <taxon>Imparidentia</taxon>
        <taxon>Lucinida</taxon>
        <taxon>Thyasiroidea</taxon>
        <taxon>Thyasiridae</taxon>
        <taxon>Thyasira</taxon>
    </lineage>
</organism>
<comment type="function">
    <text evidence="16">Core subunit of the mitochondrial membrane respiratory chain NADH dehydrogenase (Complex I) which catalyzes electron transfer from NADH through the respiratory chain, using ubiquinone as an electron acceptor. Essential for the catalytic activity and assembly of complex I.</text>
</comment>
<keyword evidence="10 16" id="KW-1133">Transmembrane helix</keyword>
<keyword evidence="13 16" id="KW-0496">Mitochondrion</keyword>
<evidence type="ECO:0000256" key="6">
    <source>
        <dbReference type="ARBA" id="ARBA00022660"/>
    </source>
</evidence>
<feature type="transmembrane region" description="Helical" evidence="16">
    <location>
        <begin position="12"/>
        <end position="37"/>
    </location>
</feature>
<dbReference type="PRINTS" id="PR01437">
    <property type="entry name" value="NUOXDRDTASE4"/>
</dbReference>
<evidence type="ECO:0000259" key="17">
    <source>
        <dbReference type="Pfam" id="PF00361"/>
    </source>
</evidence>
<keyword evidence="9 16" id="KW-0249">Electron transport</keyword>
<keyword evidence="8" id="KW-1278">Translocase</keyword>
<evidence type="ECO:0000256" key="1">
    <source>
        <dbReference type="ARBA" id="ARBA00004225"/>
    </source>
</evidence>
<dbReference type="PANTHER" id="PTHR43507:SF20">
    <property type="entry name" value="NADH-UBIQUINONE OXIDOREDUCTASE CHAIN 4"/>
    <property type="match status" value="1"/>
</dbReference>
<keyword evidence="12 16" id="KW-0830">Ubiquinone</keyword>
<protein>
    <recommendedName>
        <fullName evidence="4 16">NADH-ubiquinone oxidoreductase chain 4</fullName>
        <ecNumber evidence="3 16">7.1.1.2</ecNumber>
    </recommendedName>
</protein>
<feature type="transmembrane region" description="Helical" evidence="16">
    <location>
        <begin position="222"/>
        <end position="242"/>
    </location>
</feature>
<evidence type="ECO:0000256" key="16">
    <source>
        <dbReference type="RuleBase" id="RU003297"/>
    </source>
</evidence>
<keyword evidence="6 16" id="KW-0679">Respiratory chain</keyword>
<comment type="subcellular location">
    <subcellularLocation>
        <location evidence="1 16">Mitochondrion membrane</location>
        <topology evidence="1 16">Multi-pass membrane protein</topology>
    </subcellularLocation>
</comment>
<dbReference type="GO" id="GO:0042773">
    <property type="term" value="P:ATP synthesis coupled electron transport"/>
    <property type="evidence" value="ECO:0007669"/>
    <property type="project" value="InterPro"/>
</dbReference>
<reference evidence="18" key="1">
    <citation type="submission" date="2024-01" db="EMBL/GenBank/DDBJ databases">
        <authorList>
            <person name="Shin J.-S."/>
            <person name="Song C.-U."/>
            <person name="Choi H."/>
            <person name="Kwon K.-K."/>
            <person name="Eyun S.-i."/>
            <person name="Choi K.-S."/>
        </authorList>
    </citation>
    <scope>NUCLEOTIDE SEQUENCE</scope>
</reference>
<dbReference type="EMBL" id="PP187731">
    <property type="protein sequence ID" value="XDJ13608.1"/>
    <property type="molecule type" value="Genomic_DNA"/>
</dbReference>
<feature type="domain" description="NADH:quinone oxidoreductase/Mrp antiporter transmembrane" evidence="17">
    <location>
        <begin position="112"/>
        <end position="387"/>
    </location>
</feature>
<evidence type="ECO:0000256" key="9">
    <source>
        <dbReference type="ARBA" id="ARBA00022982"/>
    </source>
</evidence>
<keyword evidence="7 16" id="KW-0812">Transmembrane</keyword>
<comment type="similarity">
    <text evidence="2 16">Belongs to the complex I subunit 4 family.</text>
</comment>
<feature type="transmembrane region" description="Helical" evidence="16">
    <location>
        <begin position="427"/>
        <end position="448"/>
    </location>
</feature>
<dbReference type="GO" id="GO:0015990">
    <property type="term" value="P:electron transport coupled proton transport"/>
    <property type="evidence" value="ECO:0007669"/>
    <property type="project" value="TreeGrafter"/>
</dbReference>
<feature type="transmembrane region" description="Helical" evidence="16">
    <location>
        <begin position="145"/>
        <end position="166"/>
    </location>
</feature>
<accession>A0AB39CCE2</accession>
<evidence type="ECO:0000256" key="5">
    <source>
        <dbReference type="ARBA" id="ARBA00022448"/>
    </source>
</evidence>
<dbReference type="GO" id="GO:0048039">
    <property type="term" value="F:ubiquinone binding"/>
    <property type="evidence" value="ECO:0007669"/>
    <property type="project" value="TreeGrafter"/>
</dbReference>
<sequence>MMYGVMAGGLMCILVSLSLNSFLLWSSLLVGVGILFSLSISLVNTQMSGIVCNSMEFISGSFSEVMVLLTMWVYMLSLMVSDKMSVEGPQSSYFTVLGLLALICSIFFSVSDFFFMYLFFEGALIPIIFMILGWGRQPERFEAGLYMLVYTIMGSLPLLLGLLWLWGVNTSSFFLLQVHPGGYFEGSLAIMTISLAFCIKMPIFSVHGWLPKAHVEAPVAGSMMLAGVLLKMGVYGLLMFYWAMEVNYIWLFEAISIISLIGGVISGLMCLYQSDTKALIAYSSVAHMCFLMVGLMSLGWVGWEGVILMALSHGICSPWLFFLANYLSEMGGTRSLYLLKGVLLVSPLLMLSLFLGVCSNMAIPPCVALVAELSLFMSGVFFSFSMAVPMMLLCFFAAVYSLNLYSMVSHGSISTGMKLESGMNSRCALGSMMAGLPLWLGIFMLDIFSLN</sequence>
<evidence type="ECO:0000256" key="11">
    <source>
        <dbReference type="ARBA" id="ARBA00023027"/>
    </source>
</evidence>
<gene>
    <name evidence="18" type="primary">ND4</name>
</gene>
<geneLocation type="mitochondrion" evidence="18"/>
<evidence type="ECO:0000256" key="4">
    <source>
        <dbReference type="ARBA" id="ARBA00021006"/>
    </source>
</evidence>
<feature type="transmembrane region" description="Helical" evidence="16">
    <location>
        <begin position="279"/>
        <end position="300"/>
    </location>
</feature>